<reference evidence="2" key="2">
    <citation type="submission" date="2023-05" db="EMBL/GenBank/DDBJ databases">
        <authorList>
            <consortium name="Lawrence Berkeley National Laboratory"/>
            <person name="Steindorff A."/>
            <person name="Hensen N."/>
            <person name="Bonometti L."/>
            <person name="Westerberg I."/>
            <person name="Brannstrom I.O."/>
            <person name="Guillou S."/>
            <person name="Cros-Aarteil S."/>
            <person name="Calhoun S."/>
            <person name="Haridas S."/>
            <person name="Kuo A."/>
            <person name="Mondo S."/>
            <person name="Pangilinan J."/>
            <person name="Riley R."/>
            <person name="Labutti K."/>
            <person name="Andreopoulos B."/>
            <person name="Lipzen A."/>
            <person name="Chen C."/>
            <person name="Yanf M."/>
            <person name="Daum C."/>
            <person name="Ng V."/>
            <person name="Clum A."/>
            <person name="Ohm R."/>
            <person name="Martin F."/>
            <person name="Silar P."/>
            <person name="Natvig D."/>
            <person name="Lalanne C."/>
            <person name="Gautier V."/>
            <person name="Ament-Velasquez S.L."/>
            <person name="Kruys A."/>
            <person name="Hutchinson M.I."/>
            <person name="Powell A.J."/>
            <person name="Barry K."/>
            <person name="Miller A.N."/>
            <person name="Grigoriev I.V."/>
            <person name="Debuchy R."/>
            <person name="Gladieux P."/>
            <person name="Thoren M.H."/>
            <person name="Johannesson H."/>
        </authorList>
    </citation>
    <scope>NUCLEOTIDE SEQUENCE</scope>
    <source>
        <strain evidence="2">PSN293</strain>
    </source>
</reference>
<keyword evidence="3" id="KW-1185">Reference proteome</keyword>
<evidence type="ECO:0000256" key="1">
    <source>
        <dbReference type="SAM" id="SignalP"/>
    </source>
</evidence>
<keyword evidence="1" id="KW-0732">Signal</keyword>
<dbReference type="EMBL" id="MU858238">
    <property type="protein sequence ID" value="KAK4208562.1"/>
    <property type="molecule type" value="Genomic_DNA"/>
</dbReference>
<dbReference type="AlphaFoldDB" id="A0AAN6Y1T6"/>
<comment type="caution">
    <text evidence="2">The sequence shown here is derived from an EMBL/GenBank/DDBJ whole genome shotgun (WGS) entry which is preliminary data.</text>
</comment>
<reference evidence="2" key="1">
    <citation type="journal article" date="2023" name="Mol. Phylogenet. Evol.">
        <title>Genome-scale phylogeny and comparative genomics of the fungal order Sordariales.</title>
        <authorList>
            <person name="Hensen N."/>
            <person name="Bonometti L."/>
            <person name="Westerberg I."/>
            <person name="Brannstrom I.O."/>
            <person name="Guillou S."/>
            <person name="Cros-Aarteil S."/>
            <person name="Calhoun S."/>
            <person name="Haridas S."/>
            <person name="Kuo A."/>
            <person name="Mondo S."/>
            <person name="Pangilinan J."/>
            <person name="Riley R."/>
            <person name="LaButti K."/>
            <person name="Andreopoulos B."/>
            <person name="Lipzen A."/>
            <person name="Chen C."/>
            <person name="Yan M."/>
            <person name="Daum C."/>
            <person name="Ng V."/>
            <person name="Clum A."/>
            <person name="Steindorff A."/>
            <person name="Ohm R.A."/>
            <person name="Martin F."/>
            <person name="Silar P."/>
            <person name="Natvig D.O."/>
            <person name="Lalanne C."/>
            <person name="Gautier V."/>
            <person name="Ament-Velasquez S.L."/>
            <person name="Kruys A."/>
            <person name="Hutchinson M.I."/>
            <person name="Powell A.J."/>
            <person name="Barry K."/>
            <person name="Miller A.N."/>
            <person name="Grigoriev I.V."/>
            <person name="Debuchy R."/>
            <person name="Gladieux P."/>
            <person name="Hiltunen Thoren M."/>
            <person name="Johannesson H."/>
        </authorList>
    </citation>
    <scope>NUCLEOTIDE SEQUENCE</scope>
    <source>
        <strain evidence="2">PSN293</strain>
    </source>
</reference>
<dbReference type="Proteomes" id="UP001301769">
    <property type="component" value="Unassembled WGS sequence"/>
</dbReference>
<protein>
    <submittedName>
        <fullName evidence="2">Uncharacterized protein</fullName>
    </submittedName>
</protein>
<evidence type="ECO:0000313" key="2">
    <source>
        <dbReference type="EMBL" id="KAK4208562.1"/>
    </source>
</evidence>
<proteinExistence type="predicted"/>
<sequence length="106" mass="10188">MKYTCILTFIATAVSMVGAITISLPSGVSIPSGISLPSGVTVVSAQASATDAADGAAAGAENNKLKARAKVFGARQNFGGQQGGQTTSTATATATAGINIGGLGGN</sequence>
<evidence type="ECO:0000313" key="3">
    <source>
        <dbReference type="Proteomes" id="UP001301769"/>
    </source>
</evidence>
<name>A0AAN6Y1T6_9PEZI</name>
<feature type="signal peptide" evidence="1">
    <location>
        <begin position="1"/>
        <end position="19"/>
    </location>
</feature>
<feature type="chain" id="PRO_5042952728" evidence="1">
    <location>
        <begin position="20"/>
        <end position="106"/>
    </location>
</feature>
<accession>A0AAN6Y1T6</accession>
<gene>
    <name evidence="2" type="ORF">QBC37DRAFT_405164</name>
</gene>
<organism evidence="2 3">
    <name type="scientific">Rhypophila decipiens</name>
    <dbReference type="NCBI Taxonomy" id="261697"/>
    <lineage>
        <taxon>Eukaryota</taxon>
        <taxon>Fungi</taxon>
        <taxon>Dikarya</taxon>
        <taxon>Ascomycota</taxon>
        <taxon>Pezizomycotina</taxon>
        <taxon>Sordariomycetes</taxon>
        <taxon>Sordariomycetidae</taxon>
        <taxon>Sordariales</taxon>
        <taxon>Naviculisporaceae</taxon>
        <taxon>Rhypophila</taxon>
    </lineage>
</organism>